<keyword evidence="2" id="KW-1185">Reference proteome</keyword>
<evidence type="ECO:0000313" key="1">
    <source>
        <dbReference type="EMBL" id="EFP13193.1"/>
    </source>
</evidence>
<proteinExistence type="predicted"/>
<reference evidence="1" key="1">
    <citation type="submission" date="2007-07" db="EMBL/GenBank/DDBJ databases">
        <title>PCAP assembly of the Caenorhabditis remanei genome.</title>
        <authorList>
            <consortium name="The Caenorhabditis remanei Sequencing Consortium"/>
            <person name="Wilson R.K."/>
        </authorList>
    </citation>
    <scope>NUCLEOTIDE SEQUENCE [LARGE SCALE GENOMIC DNA]</scope>
    <source>
        <strain evidence="1">PB4641</strain>
    </source>
</reference>
<dbReference type="AlphaFoldDB" id="E3MZZ9"/>
<dbReference type="InParanoid" id="E3MZZ9"/>
<accession>E3MZZ9</accession>
<name>E3MZZ9_CAERE</name>
<organism evidence="2">
    <name type="scientific">Caenorhabditis remanei</name>
    <name type="common">Caenorhabditis vulgaris</name>
    <dbReference type="NCBI Taxonomy" id="31234"/>
    <lineage>
        <taxon>Eukaryota</taxon>
        <taxon>Metazoa</taxon>
        <taxon>Ecdysozoa</taxon>
        <taxon>Nematoda</taxon>
        <taxon>Chromadorea</taxon>
        <taxon>Rhabditida</taxon>
        <taxon>Rhabditina</taxon>
        <taxon>Rhabditomorpha</taxon>
        <taxon>Rhabditoidea</taxon>
        <taxon>Rhabditidae</taxon>
        <taxon>Peloderinae</taxon>
        <taxon>Caenorhabditis</taxon>
    </lineage>
</organism>
<gene>
    <name evidence="1" type="ORF">CRE_08435</name>
</gene>
<dbReference type="EMBL" id="DS268503">
    <property type="protein sequence ID" value="EFP13193.1"/>
    <property type="molecule type" value="Genomic_DNA"/>
</dbReference>
<evidence type="ECO:0000313" key="2">
    <source>
        <dbReference type="Proteomes" id="UP000008281"/>
    </source>
</evidence>
<dbReference type="Proteomes" id="UP000008281">
    <property type="component" value="Unassembled WGS sequence"/>
</dbReference>
<protein>
    <submittedName>
        <fullName evidence="1">Uncharacterized protein</fullName>
    </submittedName>
</protein>
<dbReference type="HOGENOM" id="CLU_2017343_0_0_1"/>
<sequence>MLKTSIGLFNSSFQLEYNAQDSNNDNCLECGDGEKIGFTRMPNSSETMIEYYKKYFGINLRHVFSPVVRGMDGMPNPIEMISVRMSVDLTEEMVEEDHEELDSQEGEDELKELDLDFATFEDE</sequence>